<organism evidence="1 2">
    <name type="scientific">Alteromonas mediterranea (strain DSM 17117 / CIP 110805 / LMG 28347 / Deep ecotype)</name>
    <dbReference type="NCBI Taxonomy" id="1774373"/>
    <lineage>
        <taxon>Bacteria</taxon>
        <taxon>Pseudomonadati</taxon>
        <taxon>Pseudomonadota</taxon>
        <taxon>Gammaproteobacteria</taxon>
        <taxon>Alteromonadales</taxon>
        <taxon>Alteromonadaceae</taxon>
        <taxon>Alteromonas/Salinimonas group</taxon>
        <taxon>Alteromonas</taxon>
    </lineage>
</organism>
<dbReference type="EMBL" id="CP001103">
    <property type="protein sequence ID" value="AEA99077.1"/>
    <property type="molecule type" value="Genomic_DNA"/>
</dbReference>
<proteinExistence type="predicted"/>
<accession>F2GCC1</accession>
<dbReference type="KEGG" id="amc:MADE_1014715"/>
<gene>
    <name evidence="1" type="ordered locus">MADE_1014715</name>
</gene>
<protein>
    <submittedName>
        <fullName evidence="1">Uncharacterized protein</fullName>
    </submittedName>
</protein>
<keyword evidence="2" id="KW-1185">Reference proteome</keyword>
<reference evidence="1 2" key="1">
    <citation type="journal article" date="2008" name="ISME J.">
        <title>Comparative genomics of two ecotypes of the marine planktonic copiotroph Alteromonas macleodii suggests alternative lifestyles associated with different kinds of particulate organic matter.</title>
        <authorList>
            <person name="Ivars-Martinez E."/>
            <person name="Martin-Cuadrado A.B."/>
            <person name="D'Auria G."/>
            <person name="Mira A."/>
            <person name="Ferriera S."/>
            <person name="Johnson J."/>
            <person name="Friedman R."/>
            <person name="Rodriguez-Valera F."/>
        </authorList>
    </citation>
    <scope>NUCLEOTIDE SEQUENCE [LARGE SCALE GENOMIC DNA]</scope>
    <source>
        <strain evidence="2">DSM 17117 / CIP 110805 / LMG 28347 / Deep ecotype</strain>
    </source>
</reference>
<dbReference type="HOGENOM" id="CLU_2986351_0_0_6"/>
<sequence length="57" mass="6730">MSDKQPLEIWEGLNNKILVSTTLDFDPVHKILEKLGLEPETHNRWPAIAPYFDKRRK</sequence>
<evidence type="ECO:0000313" key="1">
    <source>
        <dbReference type="EMBL" id="AEA99077.1"/>
    </source>
</evidence>
<name>F2GCC1_ALTMD</name>
<evidence type="ECO:0000313" key="2">
    <source>
        <dbReference type="Proteomes" id="UP000001870"/>
    </source>
</evidence>
<dbReference type="RefSeq" id="WP_012519369.1">
    <property type="nucleotide sequence ID" value="NC_011138.3"/>
</dbReference>
<reference evidence="1 2" key="2">
    <citation type="journal article" date="2015" name="Antonie Van Leeuwenhoek">
        <title>Ecophysiological diversity of a novel member of the genus Alteromonas, and description of Alteromonas mediterranea sp. nov.</title>
        <authorList>
            <person name="Ivanova E.P."/>
            <person name="Lopez-Perez M."/>
            <person name="Zabalos M."/>
            <person name="Nguyen S.H."/>
            <person name="Webb H.K."/>
            <person name="Ryan J."/>
            <person name="Lagutin K."/>
            <person name="Vyssotski M."/>
            <person name="Crawford R.J."/>
            <person name="Rodriguez-Valera F."/>
        </authorList>
    </citation>
    <scope>NUCLEOTIDE SEQUENCE [LARGE SCALE GENOMIC DNA]</scope>
    <source>
        <strain evidence="2">DSM 17117 / CIP 110805 / LMG 28347 / Deep ecotype</strain>
    </source>
</reference>
<dbReference type="Proteomes" id="UP000001870">
    <property type="component" value="Chromosome"/>
</dbReference>
<dbReference type="AlphaFoldDB" id="F2GCC1"/>